<feature type="binding site" evidence="6">
    <location>
        <position position="65"/>
    </location>
    <ligand>
        <name>substrate</name>
    </ligand>
</feature>
<dbReference type="EMBL" id="JAKIJS010000001">
    <property type="protein sequence ID" value="MCF6136577.1"/>
    <property type="molecule type" value="Genomic_DNA"/>
</dbReference>
<feature type="binding site" evidence="6">
    <location>
        <position position="169"/>
    </location>
    <ligand>
        <name>substrate</name>
    </ligand>
</feature>
<feature type="binding site" evidence="6">
    <location>
        <position position="263"/>
    </location>
    <ligand>
        <name>substrate</name>
    </ligand>
</feature>
<evidence type="ECO:0000256" key="4">
    <source>
        <dbReference type="ARBA" id="ARBA00022801"/>
    </source>
</evidence>
<dbReference type="InterPro" id="IPR015868">
    <property type="entry name" value="Glutaminase"/>
</dbReference>
<feature type="binding site" evidence="6">
    <location>
        <position position="245"/>
    </location>
    <ligand>
        <name>substrate</name>
    </ligand>
</feature>
<organism evidence="7 8">
    <name type="scientific">Pseudalkalibacillus berkeleyi</name>
    <dbReference type="NCBI Taxonomy" id="1069813"/>
    <lineage>
        <taxon>Bacteria</taxon>
        <taxon>Bacillati</taxon>
        <taxon>Bacillota</taxon>
        <taxon>Bacilli</taxon>
        <taxon>Bacillales</taxon>
        <taxon>Fictibacillaceae</taxon>
        <taxon>Pseudalkalibacillus</taxon>
    </lineage>
</organism>
<evidence type="ECO:0000256" key="2">
    <source>
        <dbReference type="ARBA" id="ARBA00011881"/>
    </source>
</evidence>
<feature type="binding site" evidence="6">
    <location>
        <position position="117"/>
    </location>
    <ligand>
        <name>substrate</name>
    </ligand>
</feature>
<dbReference type="HAMAP" id="MF_00313">
    <property type="entry name" value="Glutaminase"/>
    <property type="match status" value="1"/>
</dbReference>
<evidence type="ECO:0000256" key="6">
    <source>
        <dbReference type="HAMAP-Rule" id="MF_00313"/>
    </source>
</evidence>
<keyword evidence="4 6" id="KW-0378">Hydrolase</keyword>
<evidence type="ECO:0000313" key="7">
    <source>
        <dbReference type="EMBL" id="MCF6136577.1"/>
    </source>
</evidence>
<dbReference type="NCBIfam" id="TIGR03814">
    <property type="entry name" value="Gln_ase"/>
    <property type="match status" value="1"/>
</dbReference>
<keyword evidence="6" id="KW-0007">Acetylation</keyword>
<keyword evidence="8" id="KW-1185">Reference proteome</keyword>
<protein>
    <recommendedName>
        <fullName evidence="3 6">Glutaminase</fullName>
        <ecNumber evidence="3 6">3.5.1.2</ecNumber>
    </recommendedName>
</protein>
<dbReference type="Proteomes" id="UP001649381">
    <property type="component" value="Unassembled WGS sequence"/>
</dbReference>
<evidence type="ECO:0000256" key="3">
    <source>
        <dbReference type="ARBA" id="ARBA00012918"/>
    </source>
</evidence>
<evidence type="ECO:0000313" key="8">
    <source>
        <dbReference type="Proteomes" id="UP001649381"/>
    </source>
</evidence>
<feature type="binding site" evidence="6">
    <location>
        <position position="193"/>
    </location>
    <ligand>
        <name>substrate</name>
    </ligand>
</feature>
<dbReference type="Pfam" id="PF04960">
    <property type="entry name" value="Glutaminase"/>
    <property type="match status" value="1"/>
</dbReference>
<evidence type="ECO:0000256" key="5">
    <source>
        <dbReference type="ARBA" id="ARBA00049534"/>
    </source>
</evidence>
<sequence length="315" mass="34708">MEKLTNEFLEELVTECRPYSRDGEVVKDIPGQSPADQNKLGVCMIDLNNNVYSAGDTDMRFTIQSASKIVSLMMALDDFGKDEVFQNVGMEPMGDFYNSISHLESHDVKKPFNPMVNAGAIAVSAMIKGKNLDDKFQRILKRLRQITHNNSLKINEDVYESEKLKGDRNRSLAYFMKSTGAIAHDIEESLDLYFRINSIEVTTADLAKIGAFFANGGRSLKTGEQLIPMDHINTIEAIMMTSGMYNEAGKYAVEVGFPIKSGVSGCIVGSVPGRLGIGIIGPAINKKGNSTAGGELLQRISRHLDLNIFSVIRKE</sequence>
<name>A0ABS9GUQ8_9BACL</name>
<proteinExistence type="inferred from homology"/>
<dbReference type="SUPFAM" id="SSF56601">
    <property type="entry name" value="beta-lactamase/transpeptidase-like"/>
    <property type="match status" value="1"/>
</dbReference>
<dbReference type="InterPro" id="IPR012338">
    <property type="entry name" value="Beta-lactam/transpept-like"/>
</dbReference>
<comment type="subunit">
    <text evidence="2 6">Homotetramer.</text>
</comment>
<gene>
    <name evidence="6 7" type="primary">glsA</name>
    <name evidence="7" type="ORF">L2716_02465</name>
</gene>
<accession>A0ABS9GUQ8</accession>
<reference evidence="7 8" key="1">
    <citation type="submission" date="2022-01" db="EMBL/GenBank/DDBJ databases">
        <title>Alkalihalobacillus sp. EGI L200015, a novel bacterium isolated from a salt lake sediment.</title>
        <authorList>
            <person name="Gao L."/>
            <person name="Fang B.-Z."/>
            <person name="Li W.-J."/>
        </authorList>
    </citation>
    <scope>NUCLEOTIDE SEQUENCE [LARGE SCALE GENOMIC DNA]</scope>
    <source>
        <strain evidence="7 8">KCTC 12718</strain>
    </source>
</reference>
<dbReference type="Gene3D" id="3.40.710.10">
    <property type="entry name" value="DD-peptidase/beta-lactamase superfamily"/>
    <property type="match status" value="1"/>
</dbReference>
<feature type="binding site" evidence="6">
    <location>
        <position position="162"/>
    </location>
    <ligand>
        <name>substrate</name>
    </ligand>
</feature>
<comment type="similarity">
    <text evidence="1 6">Belongs to the glutaminase family.</text>
</comment>
<dbReference type="RefSeq" id="WP_236331446.1">
    <property type="nucleotide sequence ID" value="NZ_JAKIJS010000001.1"/>
</dbReference>
<dbReference type="GO" id="GO:0004359">
    <property type="term" value="F:glutaminase activity"/>
    <property type="evidence" value="ECO:0007669"/>
    <property type="project" value="UniProtKB-EC"/>
</dbReference>
<dbReference type="EC" id="3.5.1.2" evidence="3 6"/>
<evidence type="ECO:0000256" key="1">
    <source>
        <dbReference type="ARBA" id="ARBA00011076"/>
    </source>
</evidence>
<comment type="catalytic activity">
    <reaction evidence="5 6">
        <text>L-glutamine + H2O = L-glutamate + NH4(+)</text>
        <dbReference type="Rhea" id="RHEA:15889"/>
        <dbReference type="ChEBI" id="CHEBI:15377"/>
        <dbReference type="ChEBI" id="CHEBI:28938"/>
        <dbReference type="ChEBI" id="CHEBI:29985"/>
        <dbReference type="ChEBI" id="CHEBI:58359"/>
        <dbReference type="EC" id="3.5.1.2"/>
    </reaction>
</comment>
<comment type="caution">
    <text evidence="7">The sequence shown here is derived from an EMBL/GenBank/DDBJ whole genome shotgun (WGS) entry which is preliminary data.</text>
</comment>
<dbReference type="PANTHER" id="PTHR12544:SF29">
    <property type="entry name" value="GLUTAMINASE"/>
    <property type="match status" value="1"/>
</dbReference>
<dbReference type="PANTHER" id="PTHR12544">
    <property type="entry name" value="GLUTAMINASE"/>
    <property type="match status" value="1"/>
</dbReference>